<evidence type="ECO:0000256" key="1">
    <source>
        <dbReference type="ARBA" id="ARBA00022574"/>
    </source>
</evidence>
<feature type="repeat" description="WD" evidence="3">
    <location>
        <begin position="458"/>
        <end position="499"/>
    </location>
</feature>
<gene>
    <name evidence="5" type="ORF">BGZ96_002193</name>
</gene>
<dbReference type="EMBL" id="JAAAIM010000140">
    <property type="protein sequence ID" value="KAG0293876.1"/>
    <property type="molecule type" value="Genomic_DNA"/>
</dbReference>
<evidence type="ECO:0000256" key="3">
    <source>
        <dbReference type="PROSITE-ProRule" id="PRU00221"/>
    </source>
</evidence>
<evidence type="ECO:0000313" key="5">
    <source>
        <dbReference type="EMBL" id="KAG0293876.1"/>
    </source>
</evidence>
<keyword evidence="2" id="KW-0677">Repeat</keyword>
<dbReference type="InterPro" id="IPR051362">
    <property type="entry name" value="WD_repeat_creC_regulators"/>
</dbReference>
<dbReference type="InterPro" id="IPR001680">
    <property type="entry name" value="WD40_rpt"/>
</dbReference>
<dbReference type="Gene3D" id="2.130.10.10">
    <property type="entry name" value="YVTN repeat-like/Quinoprotein amine dehydrogenase"/>
    <property type="match status" value="1"/>
</dbReference>
<dbReference type="PANTHER" id="PTHR14107">
    <property type="entry name" value="WD REPEAT PROTEIN"/>
    <property type="match status" value="1"/>
</dbReference>
<protein>
    <recommendedName>
        <fullName evidence="7">WD40 repeat-like protein</fullName>
    </recommendedName>
</protein>
<dbReference type="PROSITE" id="PS50082">
    <property type="entry name" value="WD_REPEATS_2"/>
    <property type="match status" value="1"/>
</dbReference>
<keyword evidence="6" id="KW-1185">Reference proteome</keyword>
<evidence type="ECO:0000313" key="6">
    <source>
        <dbReference type="Proteomes" id="UP001194696"/>
    </source>
</evidence>
<dbReference type="SMART" id="SM00320">
    <property type="entry name" value="WD40"/>
    <property type="match status" value="3"/>
</dbReference>
<evidence type="ECO:0000256" key="4">
    <source>
        <dbReference type="SAM" id="MobiDB-lite"/>
    </source>
</evidence>
<keyword evidence="1 3" id="KW-0853">WD repeat</keyword>
<organism evidence="5 6">
    <name type="scientific">Linnemannia gamsii</name>
    <dbReference type="NCBI Taxonomy" id="64522"/>
    <lineage>
        <taxon>Eukaryota</taxon>
        <taxon>Fungi</taxon>
        <taxon>Fungi incertae sedis</taxon>
        <taxon>Mucoromycota</taxon>
        <taxon>Mortierellomycotina</taxon>
        <taxon>Mortierellomycetes</taxon>
        <taxon>Mortierellales</taxon>
        <taxon>Mortierellaceae</taxon>
        <taxon>Linnemannia</taxon>
    </lineage>
</organism>
<feature type="region of interest" description="Disordered" evidence="4">
    <location>
        <begin position="120"/>
        <end position="212"/>
    </location>
</feature>
<feature type="compositionally biased region" description="Low complexity" evidence="4">
    <location>
        <begin position="192"/>
        <end position="210"/>
    </location>
</feature>
<evidence type="ECO:0000256" key="2">
    <source>
        <dbReference type="ARBA" id="ARBA00022737"/>
    </source>
</evidence>
<dbReference type="InterPro" id="IPR015943">
    <property type="entry name" value="WD40/YVTN_repeat-like_dom_sf"/>
</dbReference>
<dbReference type="Pfam" id="PF00400">
    <property type="entry name" value="WD40"/>
    <property type="match status" value="1"/>
</dbReference>
<dbReference type="SUPFAM" id="SSF50978">
    <property type="entry name" value="WD40 repeat-like"/>
    <property type="match status" value="1"/>
</dbReference>
<sequence length="590" mass="63580">MAATATTTAATHQQQQQQQQTQEYVEFVAAEGRYELLQDFHLDQVLPHPVIPTYVSSVSVKYKDYLNGSSSGGGGGKKGTGVFGSVFDQLDEQFRDLKFSDDRAADDAEEAVATAAQGAVTQGNGGAGGGGPSGNFHGNLVDLPLYNEETSLGAGAGGAGKSPSGGGSSSALTPPTPPPLKDSTSFGRHSDFSSSATTSHSNLVSGNSSSRTLGRAQSFSHQLYEEVSGTGAMSYQGGGGGLSYSATIGPSSSTSSAAGFSYFFTGKRKKPKSNIGKTNSTFVAKITTNENLAKILANRVGEDVYLFWNTGRTFTWSDLGQKPNEPLSHISFTKAFPTAHDVNILTRSCDHLDVIIGFSTGDIIWFNPLSNKYSRLNKQAIIKDSAVTMIKWLPGSESQFMVAFQDGSIVMMDKDKDDNTFTTPTPPDEFKYSHVAVVAADGELRIIDFRNERLIETFKSYFGALSCVCWSPDGKYILTGGQDDLVTIWSFKDLRIVARCQGHQNYVTGVAFDSWRCDERNYRFGSVGEDAKLLLWDFSVGSLHKPKASSRPWRAQFVQPQPVESFSAYFCTICSSTVSRSRIGVGDSVN</sequence>
<comment type="caution">
    <text evidence="5">The sequence shown here is derived from an EMBL/GenBank/DDBJ whole genome shotgun (WGS) entry which is preliminary data.</text>
</comment>
<dbReference type="InterPro" id="IPR036322">
    <property type="entry name" value="WD40_repeat_dom_sf"/>
</dbReference>
<dbReference type="PROSITE" id="PS50294">
    <property type="entry name" value="WD_REPEATS_REGION"/>
    <property type="match status" value="1"/>
</dbReference>
<dbReference type="Proteomes" id="UP001194696">
    <property type="component" value="Unassembled WGS sequence"/>
</dbReference>
<proteinExistence type="predicted"/>
<evidence type="ECO:0008006" key="7">
    <source>
        <dbReference type="Google" id="ProtNLM"/>
    </source>
</evidence>
<dbReference type="PANTHER" id="PTHR14107:SF16">
    <property type="entry name" value="AT02583P"/>
    <property type="match status" value="1"/>
</dbReference>
<accession>A0ABQ7KAX8</accession>
<feature type="compositionally biased region" description="Gly residues" evidence="4">
    <location>
        <begin position="123"/>
        <end position="133"/>
    </location>
</feature>
<name>A0ABQ7KAX8_9FUNG</name>
<reference evidence="5 6" key="1">
    <citation type="journal article" date="2020" name="Fungal Divers.">
        <title>Resolving the Mortierellaceae phylogeny through synthesis of multi-gene phylogenetics and phylogenomics.</title>
        <authorList>
            <person name="Vandepol N."/>
            <person name="Liber J."/>
            <person name="Desiro A."/>
            <person name="Na H."/>
            <person name="Kennedy M."/>
            <person name="Barry K."/>
            <person name="Grigoriev I.V."/>
            <person name="Miller A.N."/>
            <person name="O'Donnell K."/>
            <person name="Stajich J.E."/>
            <person name="Bonito G."/>
        </authorList>
    </citation>
    <scope>NUCLEOTIDE SEQUENCE [LARGE SCALE GENOMIC DNA]</scope>
    <source>
        <strain evidence="5 6">AD045</strain>
    </source>
</reference>
<feature type="compositionally biased region" description="Gly residues" evidence="4">
    <location>
        <begin position="154"/>
        <end position="168"/>
    </location>
</feature>